<accession>A0A2H1WNA4</accession>
<sequence length="154" mass="16998">MADSDRVHFAAMLPIDNYRIDFFKREISSNDFTPPGSVRLLLTKNHPGPAPALRACAAIKNCLVGRVDVRTTTGQGVSGSIPGSSKPPSHHINSYAASALLLRTPQLYYAFVVEHTKCYATATRRLRKTPRIRSRTYEVLRNGYAASTQNTAYS</sequence>
<dbReference type="EMBL" id="ODYU01009852">
    <property type="protein sequence ID" value="SOQ54551.1"/>
    <property type="molecule type" value="Genomic_DNA"/>
</dbReference>
<protein>
    <submittedName>
        <fullName evidence="1">SFRICE_004805</fullName>
    </submittedName>
</protein>
<organism evidence="1">
    <name type="scientific">Spodoptera frugiperda</name>
    <name type="common">Fall armyworm</name>
    <dbReference type="NCBI Taxonomy" id="7108"/>
    <lineage>
        <taxon>Eukaryota</taxon>
        <taxon>Metazoa</taxon>
        <taxon>Ecdysozoa</taxon>
        <taxon>Arthropoda</taxon>
        <taxon>Hexapoda</taxon>
        <taxon>Insecta</taxon>
        <taxon>Pterygota</taxon>
        <taxon>Neoptera</taxon>
        <taxon>Endopterygota</taxon>
        <taxon>Lepidoptera</taxon>
        <taxon>Glossata</taxon>
        <taxon>Ditrysia</taxon>
        <taxon>Noctuoidea</taxon>
        <taxon>Noctuidae</taxon>
        <taxon>Amphipyrinae</taxon>
        <taxon>Spodoptera</taxon>
    </lineage>
</organism>
<name>A0A2H1WNA4_SPOFR</name>
<reference evidence="1" key="1">
    <citation type="submission" date="2016-07" db="EMBL/GenBank/DDBJ databases">
        <authorList>
            <person name="Bretaudeau A."/>
        </authorList>
    </citation>
    <scope>NUCLEOTIDE SEQUENCE</scope>
    <source>
        <strain evidence="1">Rice</strain>
        <tissue evidence="1">Whole body</tissue>
    </source>
</reference>
<dbReference type="AlphaFoldDB" id="A0A2H1WNA4"/>
<proteinExistence type="predicted"/>
<evidence type="ECO:0000313" key="1">
    <source>
        <dbReference type="EMBL" id="SOQ54551.1"/>
    </source>
</evidence>
<gene>
    <name evidence="1" type="ORF">SFRICE_004805</name>
</gene>